<comment type="caution">
    <text evidence="1">The sequence shown here is derived from an EMBL/GenBank/DDBJ whole genome shotgun (WGS) entry which is preliminary data.</text>
</comment>
<sequence length="58" mass="6564">MGSTEKAEKGLQCEVLERTITIIEVQEAARQNRLIQVFVVDTVFWNNKVGETSLNGRN</sequence>
<dbReference type="RefSeq" id="XP_045963111.1">
    <property type="nucleotide sequence ID" value="XM_046101172.1"/>
</dbReference>
<evidence type="ECO:0000313" key="2">
    <source>
        <dbReference type="Proteomes" id="UP000758603"/>
    </source>
</evidence>
<dbReference type="AlphaFoldDB" id="A0A9P8UVJ6"/>
<dbReference type="EMBL" id="JAGPXC010000001">
    <property type="protein sequence ID" value="KAH6658980.1"/>
    <property type="molecule type" value="Genomic_DNA"/>
</dbReference>
<accession>A0A9P8UVJ6</accession>
<protein>
    <submittedName>
        <fullName evidence="1">Uncharacterized protein</fullName>
    </submittedName>
</protein>
<reference evidence="1" key="1">
    <citation type="journal article" date="2021" name="Nat. Commun.">
        <title>Genetic determinants of endophytism in the Arabidopsis root mycobiome.</title>
        <authorList>
            <person name="Mesny F."/>
            <person name="Miyauchi S."/>
            <person name="Thiergart T."/>
            <person name="Pickel B."/>
            <person name="Atanasova L."/>
            <person name="Karlsson M."/>
            <person name="Huettel B."/>
            <person name="Barry K.W."/>
            <person name="Haridas S."/>
            <person name="Chen C."/>
            <person name="Bauer D."/>
            <person name="Andreopoulos W."/>
            <person name="Pangilinan J."/>
            <person name="LaButti K."/>
            <person name="Riley R."/>
            <person name="Lipzen A."/>
            <person name="Clum A."/>
            <person name="Drula E."/>
            <person name="Henrissat B."/>
            <person name="Kohler A."/>
            <person name="Grigoriev I.V."/>
            <person name="Martin F.M."/>
            <person name="Hacquard S."/>
        </authorList>
    </citation>
    <scope>NUCLEOTIDE SEQUENCE</scope>
    <source>
        <strain evidence="1">MPI-SDFR-AT-0073</strain>
    </source>
</reference>
<proteinExistence type="predicted"/>
<keyword evidence="2" id="KW-1185">Reference proteome</keyword>
<evidence type="ECO:0000313" key="1">
    <source>
        <dbReference type="EMBL" id="KAH6658980.1"/>
    </source>
</evidence>
<name>A0A9P8UVJ6_9PEZI</name>
<gene>
    <name evidence="1" type="ORF">BKA67DRAFT_543119</name>
</gene>
<dbReference type="Proteomes" id="UP000758603">
    <property type="component" value="Unassembled WGS sequence"/>
</dbReference>
<organism evidence="1 2">
    <name type="scientific">Truncatella angustata</name>
    <dbReference type="NCBI Taxonomy" id="152316"/>
    <lineage>
        <taxon>Eukaryota</taxon>
        <taxon>Fungi</taxon>
        <taxon>Dikarya</taxon>
        <taxon>Ascomycota</taxon>
        <taxon>Pezizomycotina</taxon>
        <taxon>Sordariomycetes</taxon>
        <taxon>Xylariomycetidae</taxon>
        <taxon>Amphisphaeriales</taxon>
        <taxon>Sporocadaceae</taxon>
        <taxon>Truncatella</taxon>
    </lineage>
</organism>
<dbReference type="GeneID" id="70130064"/>
<dbReference type="OrthoDB" id="1732691at2759"/>